<dbReference type="InParanoid" id="A7SR59"/>
<dbReference type="PANTHER" id="PTHR24247">
    <property type="entry name" value="5-HYDROXYTRYPTAMINE RECEPTOR"/>
    <property type="match status" value="1"/>
</dbReference>
<evidence type="ECO:0000256" key="9">
    <source>
        <dbReference type="SAM" id="Phobius"/>
    </source>
</evidence>
<dbReference type="Proteomes" id="UP000001593">
    <property type="component" value="Unassembled WGS sequence"/>
</dbReference>
<keyword evidence="3 9" id="KW-0812">Transmembrane</keyword>
<keyword evidence="8" id="KW-0807">Transducer</keyword>
<keyword evidence="2" id="KW-1003">Cell membrane</keyword>
<comment type="subcellular location">
    <subcellularLocation>
        <location evidence="1">Cell membrane</location>
        <topology evidence="1">Multi-pass membrane protein</topology>
    </subcellularLocation>
</comment>
<keyword evidence="4 9" id="KW-1133">Transmembrane helix</keyword>
<dbReference type="InterPro" id="IPR017452">
    <property type="entry name" value="GPCR_Rhodpsn_7TM"/>
</dbReference>
<evidence type="ECO:0000256" key="7">
    <source>
        <dbReference type="ARBA" id="ARBA00023170"/>
    </source>
</evidence>
<dbReference type="GO" id="GO:0005886">
    <property type="term" value="C:plasma membrane"/>
    <property type="evidence" value="ECO:0007669"/>
    <property type="project" value="UniProtKB-SubCell"/>
</dbReference>
<dbReference type="HOGENOM" id="CLU_164468_0_0_1"/>
<dbReference type="PROSITE" id="PS50262">
    <property type="entry name" value="G_PROTEIN_RECEP_F1_2"/>
    <property type="match status" value="1"/>
</dbReference>
<feature type="non-terminal residue" evidence="11">
    <location>
        <position position="102"/>
    </location>
</feature>
<reference evidence="11 12" key="1">
    <citation type="journal article" date="2007" name="Science">
        <title>Sea anemone genome reveals ancestral eumetazoan gene repertoire and genomic organization.</title>
        <authorList>
            <person name="Putnam N.H."/>
            <person name="Srivastava M."/>
            <person name="Hellsten U."/>
            <person name="Dirks B."/>
            <person name="Chapman J."/>
            <person name="Salamov A."/>
            <person name="Terry A."/>
            <person name="Shapiro H."/>
            <person name="Lindquist E."/>
            <person name="Kapitonov V.V."/>
            <person name="Jurka J."/>
            <person name="Genikhovich G."/>
            <person name="Grigoriev I.V."/>
            <person name="Lucas S.M."/>
            <person name="Steele R.E."/>
            <person name="Finnerty J.R."/>
            <person name="Technau U."/>
            <person name="Martindale M.Q."/>
            <person name="Rokhsar D.S."/>
        </authorList>
    </citation>
    <scope>NUCLEOTIDE SEQUENCE [LARGE SCALE GENOMIC DNA]</scope>
    <source>
        <strain evidence="12">CH2 X CH6</strain>
    </source>
</reference>
<dbReference type="Gene3D" id="1.20.1070.10">
    <property type="entry name" value="Rhodopsin 7-helix transmembrane proteins"/>
    <property type="match status" value="1"/>
</dbReference>
<evidence type="ECO:0000256" key="2">
    <source>
        <dbReference type="ARBA" id="ARBA00022475"/>
    </source>
</evidence>
<feature type="non-terminal residue" evidence="11">
    <location>
        <position position="1"/>
    </location>
</feature>
<feature type="domain" description="G-protein coupled receptors family 1 profile" evidence="10">
    <location>
        <begin position="8"/>
        <end position="102"/>
    </location>
</feature>
<sequence length="102" mass="11604">VAVFVVLGNSLVIICFIKKKALRTHTNYFIVSLSAADLFVGVISAPWWIVLMFVNYHSEGWFKLLHNVWLVFDILGGVGSILHLIALSWDRLCAIVWPLNHR</sequence>
<feature type="transmembrane region" description="Helical" evidence="9">
    <location>
        <begin position="28"/>
        <end position="49"/>
    </location>
</feature>
<evidence type="ECO:0000256" key="5">
    <source>
        <dbReference type="ARBA" id="ARBA00023040"/>
    </source>
</evidence>
<evidence type="ECO:0000313" key="11">
    <source>
        <dbReference type="EMBL" id="EDO33809.1"/>
    </source>
</evidence>
<organism evidence="11 12">
    <name type="scientific">Nematostella vectensis</name>
    <name type="common">Starlet sea anemone</name>
    <dbReference type="NCBI Taxonomy" id="45351"/>
    <lineage>
        <taxon>Eukaryota</taxon>
        <taxon>Metazoa</taxon>
        <taxon>Cnidaria</taxon>
        <taxon>Anthozoa</taxon>
        <taxon>Hexacorallia</taxon>
        <taxon>Actiniaria</taxon>
        <taxon>Edwardsiidae</taxon>
        <taxon>Nematostella</taxon>
    </lineage>
</organism>
<dbReference type="Pfam" id="PF00001">
    <property type="entry name" value="7tm_1"/>
    <property type="match status" value="1"/>
</dbReference>
<dbReference type="EMBL" id="DS469756">
    <property type="protein sequence ID" value="EDO33809.1"/>
    <property type="molecule type" value="Genomic_DNA"/>
</dbReference>
<keyword evidence="7" id="KW-0675">Receptor</keyword>
<evidence type="ECO:0000256" key="6">
    <source>
        <dbReference type="ARBA" id="ARBA00023136"/>
    </source>
</evidence>
<proteinExistence type="predicted"/>
<dbReference type="PhylomeDB" id="A7SR59"/>
<evidence type="ECO:0000313" key="12">
    <source>
        <dbReference type="Proteomes" id="UP000001593"/>
    </source>
</evidence>
<evidence type="ECO:0000256" key="8">
    <source>
        <dbReference type="ARBA" id="ARBA00023224"/>
    </source>
</evidence>
<dbReference type="eggNOG" id="KOG3656">
    <property type="taxonomic scope" value="Eukaryota"/>
</dbReference>
<gene>
    <name evidence="11" type="ORF">NEMVEDRAFT_v1g128422</name>
</gene>
<dbReference type="SUPFAM" id="SSF81321">
    <property type="entry name" value="Family A G protein-coupled receptor-like"/>
    <property type="match status" value="1"/>
</dbReference>
<dbReference type="PRINTS" id="PR00237">
    <property type="entry name" value="GPCRRHODOPSN"/>
</dbReference>
<keyword evidence="5" id="KW-0297">G-protein coupled receptor</keyword>
<protein>
    <recommendedName>
        <fullName evidence="10">G-protein coupled receptors family 1 profile domain-containing protein</fullName>
    </recommendedName>
</protein>
<feature type="transmembrane region" description="Helical" evidence="9">
    <location>
        <begin position="69"/>
        <end position="89"/>
    </location>
</feature>
<evidence type="ECO:0000256" key="1">
    <source>
        <dbReference type="ARBA" id="ARBA00004651"/>
    </source>
</evidence>
<dbReference type="PANTHER" id="PTHR24247:SF202">
    <property type="entry name" value="5-HYDROXYTRYPTAMINE RECEPTOR 1"/>
    <property type="match status" value="1"/>
</dbReference>
<dbReference type="InterPro" id="IPR000276">
    <property type="entry name" value="GPCR_Rhodpsn"/>
</dbReference>
<keyword evidence="6 9" id="KW-0472">Membrane</keyword>
<dbReference type="GO" id="GO:0004930">
    <property type="term" value="F:G protein-coupled receptor activity"/>
    <property type="evidence" value="ECO:0007669"/>
    <property type="project" value="UniProtKB-KW"/>
</dbReference>
<keyword evidence="12" id="KW-1185">Reference proteome</keyword>
<evidence type="ECO:0000256" key="3">
    <source>
        <dbReference type="ARBA" id="ARBA00022692"/>
    </source>
</evidence>
<name>A7SR59_NEMVE</name>
<evidence type="ECO:0000256" key="4">
    <source>
        <dbReference type="ARBA" id="ARBA00022989"/>
    </source>
</evidence>
<accession>A7SR59</accession>
<dbReference type="AlphaFoldDB" id="A7SR59"/>
<dbReference type="STRING" id="45351.A7SR59"/>
<evidence type="ECO:0000259" key="10">
    <source>
        <dbReference type="PROSITE" id="PS50262"/>
    </source>
</evidence>